<dbReference type="GO" id="GO:0010181">
    <property type="term" value="F:FMN binding"/>
    <property type="evidence" value="ECO:0007669"/>
    <property type="project" value="InterPro"/>
</dbReference>
<gene>
    <name evidence="8" type="ORF">BDP27DRAFT_1296735</name>
</gene>
<evidence type="ECO:0000256" key="3">
    <source>
        <dbReference type="ARBA" id="ARBA00022643"/>
    </source>
</evidence>
<dbReference type="Gene3D" id="3.20.20.70">
    <property type="entry name" value="Aldolase class I"/>
    <property type="match status" value="1"/>
</dbReference>
<reference evidence="8" key="1">
    <citation type="submission" date="2020-11" db="EMBL/GenBank/DDBJ databases">
        <authorList>
            <consortium name="DOE Joint Genome Institute"/>
            <person name="Ahrendt S."/>
            <person name="Riley R."/>
            <person name="Andreopoulos W."/>
            <person name="Labutti K."/>
            <person name="Pangilinan J."/>
            <person name="Ruiz-Duenas F.J."/>
            <person name="Barrasa J.M."/>
            <person name="Sanchez-Garcia M."/>
            <person name="Camarero S."/>
            <person name="Miyauchi S."/>
            <person name="Serrano A."/>
            <person name="Linde D."/>
            <person name="Babiker R."/>
            <person name="Drula E."/>
            <person name="Ayuso-Fernandez I."/>
            <person name="Pacheco R."/>
            <person name="Padilla G."/>
            <person name="Ferreira P."/>
            <person name="Barriuso J."/>
            <person name="Kellner H."/>
            <person name="Castanera R."/>
            <person name="Alfaro M."/>
            <person name="Ramirez L."/>
            <person name="Pisabarro A.G."/>
            <person name="Kuo A."/>
            <person name="Tritt A."/>
            <person name="Lipzen A."/>
            <person name="He G."/>
            <person name="Yan M."/>
            <person name="Ng V."/>
            <person name="Cullen D."/>
            <person name="Martin F."/>
            <person name="Rosso M.-N."/>
            <person name="Henrissat B."/>
            <person name="Hibbett D."/>
            <person name="Martinez A.T."/>
            <person name="Grigoriev I.V."/>
        </authorList>
    </citation>
    <scope>NUCLEOTIDE SEQUENCE</scope>
    <source>
        <strain evidence="8">AH 40177</strain>
    </source>
</reference>
<keyword evidence="6" id="KW-1133">Transmembrane helix</keyword>
<evidence type="ECO:0000256" key="1">
    <source>
        <dbReference type="ARBA" id="ARBA00001917"/>
    </source>
</evidence>
<keyword evidence="6" id="KW-0812">Transmembrane</keyword>
<dbReference type="PANTHER" id="PTHR43303">
    <property type="entry name" value="NADPH DEHYDROGENASE C23G7.10C-RELATED"/>
    <property type="match status" value="1"/>
</dbReference>
<feature type="domain" description="NADH:flavin oxidoreductase/NADH oxidase N-terminal" evidence="7">
    <location>
        <begin position="60"/>
        <end position="403"/>
    </location>
</feature>
<evidence type="ECO:0000313" key="9">
    <source>
        <dbReference type="Proteomes" id="UP000772434"/>
    </source>
</evidence>
<evidence type="ECO:0000259" key="7">
    <source>
        <dbReference type="Pfam" id="PF00724"/>
    </source>
</evidence>
<keyword evidence="9" id="KW-1185">Reference proteome</keyword>
<accession>A0A9P5U6M7</accession>
<dbReference type="PANTHER" id="PTHR43303:SF4">
    <property type="entry name" value="NADPH DEHYDROGENASE C23G7.10C-RELATED"/>
    <property type="match status" value="1"/>
</dbReference>
<organism evidence="8 9">
    <name type="scientific">Rhodocollybia butyracea</name>
    <dbReference type="NCBI Taxonomy" id="206335"/>
    <lineage>
        <taxon>Eukaryota</taxon>
        <taxon>Fungi</taxon>
        <taxon>Dikarya</taxon>
        <taxon>Basidiomycota</taxon>
        <taxon>Agaricomycotina</taxon>
        <taxon>Agaricomycetes</taxon>
        <taxon>Agaricomycetidae</taxon>
        <taxon>Agaricales</taxon>
        <taxon>Marasmiineae</taxon>
        <taxon>Omphalotaceae</taxon>
        <taxon>Rhodocollybia</taxon>
    </lineage>
</organism>
<dbReference type="SUPFAM" id="SSF51395">
    <property type="entry name" value="FMN-linked oxidoreductases"/>
    <property type="match status" value="1"/>
</dbReference>
<sequence>MHTYYIYIPFFSILHSSLISLMAQNIFNKPAPGVPFFTPTQNPSSGTALNPQPDATPIPKLFTPIKIRDVTFQNRIFLSPLCQYSARDGFITPWHIVHLGGIASRGPGLTIMEATAVLPEGRITPEDTGIWSDEYIKSLKELTDFAHSQNQKIGIQLAHSGRKGSTVSPYLHLNAPATALVGGWQPIGASPIPYTSANETPAELTKPDIQRIVKAFADGAKRAISAGFDVIEIHNAHGYLLHSFLSPASNHRTDEYGGSFENRTRLSLEIVDAVRGVIPVGMPLFLRISASDRIEHLDEPSWTNADTIKFASIIAQRGVDFIDVSSGGNHPKQDFSKKTAQQEWAHEITQSLKQHALHGPGKTLVGTVGSIKSGVQAEKYLQDGVADVCLVGRYFQKNPGLVWAFADELGVRVYIANQMSWPFFGRGTANMVQSGERRVFGMGRGWGWD</sequence>
<comment type="caution">
    <text evidence="8">The sequence shown here is derived from an EMBL/GenBank/DDBJ whole genome shotgun (WGS) entry which is preliminary data.</text>
</comment>
<evidence type="ECO:0000256" key="4">
    <source>
        <dbReference type="ARBA" id="ARBA00022857"/>
    </source>
</evidence>
<name>A0A9P5U6M7_9AGAR</name>
<dbReference type="OrthoDB" id="72788at2759"/>
<dbReference type="EMBL" id="JADNRY010000079">
    <property type="protein sequence ID" value="KAF9067008.1"/>
    <property type="molecule type" value="Genomic_DNA"/>
</dbReference>
<evidence type="ECO:0000256" key="2">
    <source>
        <dbReference type="ARBA" id="ARBA00022630"/>
    </source>
</evidence>
<dbReference type="Proteomes" id="UP000772434">
    <property type="component" value="Unassembled WGS sequence"/>
</dbReference>
<feature type="transmembrane region" description="Helical" evidence="6">
    <location>
        <begin position="6"/>
        <end position="27"/>
    </location>
</feature>
<dbReference type="GO" id="GO:0050661">
    <property type="term" value="F:NADP binding"/>
    <property type="evidence" value="ECO:0007669"/>
    <property type="project" value="InterPro"/>
</dbReference>
<dbReference type="InterPro" id="IPR013785">
    <property type="entry name" value="Aldolase_TIM"/>
</dbReference>
<dbReference type="InterPro" id="IPR044152">
    <property type="entry name" value="YqjM-like"/>
</dbReference>
<keyword evidence="3" id="KW-0288">FMN</keyword>
<keyword evidence="6" id="KW-0472">Membrane</keyword>
<evidence type="ECO:0000256" key="5">
    <source>
        <dbReference type="ARBA" id="ARBA00023002"/>
    </source>
</evidence>
<proteinExistence type="predicted"/>
<evidence type="ECO:0000313" key="8">
    <source>
        <dbReference type="EMBL" id="KAF9067008.1"/>
    </source>
</evidence>
<keyword evidence="4" id="KW-0521">NADP</keyword>
<evidence type="ECO:0000256" key="6">
    <source>
        <dbReference type="SAM" id="Phobius"/>
    </source>
</evidence>
<comment type="cofactor">
    <cofactor evidence="1">
        <name>FMN</name>
        <dbReference type="ChEBI" id="CHEBI:58210"/>
    </cofactor>
</comment>
<protein>
    <submittedName>
        <fullName evidence="8">NADH:flavin oxidoreductase 1</fullName>
    </submittedName>
</protein>
<dbReference type="GO" id="GO:0003959">
    <property type="term" value="F:NADPH dehydrogenase activity"/>
    <property type="evidence" value="ECO:0007669"/>
    <property type="project" value="InterPro"/>
</dbReference>
<dbReference type="CDD" id="cd02932">
    <property type="entry name" value="OYE_YqiM_FMN"/>
    <property type="match status" value="1"/>
</dbReference>
<dbReference type="InterPro" id="IPR001155">
    <property type="entry name" value="OxRdtase_FMN_N"/>
</dbReference>
<dbReference type="AlphaFoldDB" id="A0A9P5U6M7"/>
<dbReference type="Pfam" id="PF00724">
    <property type="entry name" value="Oxidored_FMN"/>
    <property type="match status" value="1"/>
</dbReference>
<keyword evidence="2" id="KW-0285">Flavoprotein</keyword>
<keyword evidence="5" id="KW-0560">Oxidoreductase</keyword>